<feature type="domain" description="Cupin type-1" evidence="2">
    <location>
        <begin position="182"/>
        <end position="324"/>
    </location>
</feature>
<dbReference type="InterPro" id="IPR051610">
    <property type="entry name" value="GPI/OXD"/>
</dbReference>
<dbReference type="CDD" id="cd20306">
    <property type="entry name" value="cupin_OxDC-like"/>
    <property type="match status" value="2"/>
</dbReference>
<evidence type="ECO:0000313" key="3">
    <source>
        <dbReference type="EMBL" id="NTC28792.1"/>
    </source>
</evidence>
<sequence>MQISKHVLSLKDRPAAFESPAGSIMRLGRDQLPILKGLSIRRLVLTAHAIREPHWHANANELGYCVRGQALVTVVGNHGSRDVFLIGIGEMFFVPSGTIHAIENTGETEAEFILAFSNEDPEDFSLSGAFDVMSDAVLLSTFEWQPQKPPSFGRLNANTEIFDLQAQPAIEKQALHPNRLKFRVEESAPHVSSPAGSARTAQAPAWSVLDGLSMFSVRISDIGLREPHWHPETAEMGYVLEGTGQMTVLDPDGGADTYSIHPGDAYFVPPAYPHHIENAGSGTLHILIFFSRSAPQDIGYRAAAAGYSRSVIASQLGLSEQALLPLPVDIDDPLIVARL</sequence>
<dbReference type="SUPFAM" id="SSF51182">
    <property type="entry name" value="RmlC-like cupins"/>
    <property type="match status" value="2"/>
</dbReference>
<dbReference type="Pfam" id="PF00190">
    <property type="entry name" value="Cupin_1"/>
    <property type="match status" value="2"/>
</dbReference>
<feature type="domain" description="Cupin type-1" evidence="2">
    <location>
        <begin position="8"/>
        <end position="145"/>
    </location>
</feature>
<dbReference type="RefSeq" id="WP_065658413.1">
    <property type="nucleotide sequence ID" value="NZ_CP123839.1"/>
</dbReference>
<evidence type="ECO:0000313" key="4">
    <source>
        <dbReference type="Proteomes" id="UP000702952"/>
    </source>
</evidence>
<dbReference type="AlphaFoldDB" id="A0AA44F4Y1"/>
<dbReference type="InterPro" id="IPR011051">
    <property type="entry name" value="RmlC_Cupin_sf"/>
</dbReference>
<organism evidence="3 4">
    <name type="scientific">Agrobacterium tumefaciens</name>
    <dbReference type="NCBI Taxonomy" id="358"/>
    <lineage>
        <taxon>Bacteria</taxon>
        <taxon>Pseudomonadati</taxon>
        <taxon>Pseudomonadota</taxon>
        <taxon>Alphaproteobacteria</taxon>
        <taxon>Hyphomicrobiales</taxon>
        <taxon>Rhizobiaceae</taxon>
        <taxon>Rhizobium/Agrobacterium group</taxon>
        <taxon>Agrobacterium</taxon>
        <taxon>Agrobacterium tumefaciens complex</taxon>
    </lineage>
</organism>
<reference evidence="3" key="1">
    <citation type="journal article" date="2020" name="Science">
        <title>Unexpected conservation and global transmission of agrobacterial virulence plasmids.</title>
        <authorList>
            <person name="Weisberg A.J."/>
            <person name="Davis E.W. 2nd"/>
            <person name="Tabima J."/>
            <person name="Belcher M.S."/>
            <person name="Miller M."/>
            <person name="Kuo C.H."/>
            <person name="Loper J.E."/>
            <person name="Grunwald N.J."/>
            <person name="Putnam M.L."/>
            <person name="Chang J.H."/>
        </authorList>
    </citation>
    <scope>NUCLEOTIDE SEQUENCE</scope>
    <source>
        <strain evidence="3">17-1853-1a</strain>
    </source>
</reference>
<dbReference type="PANTHER" id="PTHR35848">
    <property type="entry name" value="OXALATE-BINDING PROTEIN"/>
    <property type="match status" value="1"/>
</dbReference>
<accession>A0AA44F4Y1</accession>
<comment type="caution">
    <text evidence="3">The sequence shown here is derived from an EMBL/GenBank/DDBJ whole genome shotgun (WGS) entry which is preliminary data.</text>
</comment>
<dbReference type="InterPro" id="IPR014710">
    <property type="entry name" value="RmlC-like_jellyroll"/>
</dbReference>
<dbReference type="Proteomes" id="UP000702952">
    <property type="component" value="Unassembled WGS sequence"/>
</dbReference>
<proteinExistence type="predicted"/>
<name>A0AA44F4Y1_AGRTU</name>
<dbReference type="Gene3D" id="2.60.120.10">
    <property type="entry name" value="Jelly Rolls"/>
    <property type="match status" value="2"/>
</dbReference>
<dbReference type="EMBL" id="JAAMAY010000019">
    <property type="protein sequence ID" value="NTC28792.1"/>
    <property type="molecule type" value="Genomic_DNA"/>
</dbReference>
<evidence type="ECO:0000259" key="2">
    <source>
        <dbReference type="SMART" id="SM00835"/>
    </source>
</evidence>
<dbReference type="GO" id="GO:0046872">
    <property type="term" value="F:metal ion binding"/>
    <property type="evidence" value="ECO:0007669"/>
    <property type="project" value="UniProtKB-KW"/>
</dbReference>
<dbReference type="SMART" id="SM00835">
    <property type="entry name" value="Cupin_1"/>
    <property type="match status" value="2"/>
</dbReference>
<keyword evidence="1" id="KW-0479">Metal-binding</keyword>
<evidence type="ECO:0000256" key="1">
    <source>
        <dbReference type="ARBA" id="ARBA00022723"/>
    </source>
</evidence>
<protein>
    <submittedName>
        <fullName evidence="3">Cupin domain-containing protein</fullName>
    </submittedName>
</protein>
<dbReference type="InterPro" id="IPR006045">
    <property type="entry name" value="Cupin_1"/>
</dbReference>
<gene>
    <name evidence="3" type="ORF">G6M46_11540</name>
</gene>